<protein>
    <submittedName>
        <fullName evidence="2">Uncharacterized protein</fullName>
    </submittedName>
</protein>
<evidence type="ECO:0000313" key="2">
    <source>
        <dbReference type="EMBL" id="SMG57709.1"/>
    </source>
</evidence>
<dbReference type="InterPro" id="IPR037208">
    <property type="entry name" value="Spo0E-like_sf"/>
</dbReference>
<organism evidence="2 3">
    <name type="scientific">Paenibacillus aquistagni</name>
    <dbReference type="NCBI Taxonomy" id="1852522"/>
    <lineage>
        <taxon>Bacteria</taxon>
        <taxon>Bacillati</taxon>
        <taxon>Bacillota</taxon>
        <taxon>Bacilli</taxon>
        <taxon>Bacillales</taxon>
        <taxon>Paenibacillaceae</taxon>
        <taxon>Paenibacillus</taxon>
    </lineage>
</organism>
<dbReference type="SUPFAM" id="SSF140500">
    <property type="entry name" value="BAS1536-like"/>
    <property type="match status" value="1"/>
</dbReference>
<sequence>MKERDEAKCRLTNKVEEVRDEMNRALLLMERINKDLDALSHKLDVLSAECDRVIRERKQDE</sequence>
<evidence type="ECO:0000313" key="3">
    <source>
        <dbReference type="Proteomes" id="UP000193834"/>
    </source>
</evidence>
<name>A0A1X7LX58_9BACL</name>
<dbReference type="GO" id="GO:0043937">
    <property type="term" value="P:regulation of sporulation"/>
    <property type="evidence" value="ECO:0007669"/>
    <property type="project" value="InterPro"/>
</dbReference>
<dbReference type="EMBL" id="FXAZ01000008">
    <property type="protein sequence ID" value="SMG57709.1"/>
    <property type="molecule type" value="Genomic_DNA"/>
</dbReference>
<reference evidence="2 3" key="1">
    <citation type="submission" date="2017-04" db="EMBL/GenBank/DDBJ databases">
        <authorList>
            <person name="Afonso C.L."/>
            <person name="Miller P.J."/>
            <person name="Scott M.A."/>
            <person name="Spackman E."/>
            <person name="Goraichik I."/>
            <person name="Dimitrov K.M."/>
            <person name="Suarez D.L."/>
            <person name="Swayne D.E."/>
        </authorList>
    </citation>
    <scope>NUCLEOTIDE SEQUENCE [LARGE SCALE GENOMIC DNA]</scope>
    <source>
        <strain evidence="2 3">11</strain>
    </source>
</reference>
<accession>A0A1X7LX58</accession>
<keyword evidence="3" id="KW-1185">Reference proteome</keyword>
<gene>
    <name evidence="2" type="ORF">SAMN06295960_4510</name>
</gene>
<dbReference type="AlphaFoldDB" id="A0A1X7LX58"/>
<evidence type="ECO:0000256" key="1">
    <source>
        <dbReference type="SAM" id="Coils"/>
    </source>
</evidence>
<feature type="coiled-coil region" evidence="1">
    <location>
        <begin position="15"/>
        <end position="56"/>
    </location>
</feature>
<proteinExistence type="predicted"/>
<dbReference type="Proteomes" id="UP000193834">
    <property type="component" value="Unassembled WGS sequence"/>
</dbReference>
<keyword evidence="1" id="KW-0175">Coiled coil</keyword>
<dbReference type="STRING" id="1852522.SAMN06295960_4510"/>